<reference evidence="1 2" key="1">
    <citation type="submission" date="2011-06" db="EMBL/GenBank/DDBJ databases">
        <title>Genomic sequence of Methylobacter tundripaludum SV96.</title>
        <authorList>
            <consortium name="US DOE Joint Genome Institute"/>
            <person name="Lucas S."/>
            <person name="Han J."/>
            <person name="Lapidus A."/>
            <person name="Cheng J.-F."/>
            <person name="Goodwin L."/>
            <person name="Pitluck S."/>
            <person name="Held B."/>
            <person name="Detter J.C."/>
            <person name="Han C."/>
            <person name="Tapia R."/>
            <person name="Land M."/>
            <person name="Hauser L."/>
            <person name="Kyrpides N."/>
            <person name="Ivanova N."/>
            <person name="Ovchinnikova G."/>
            <person name="Pagani I."/>
            <person name="Klotz M.G."/>
            <person name="Dispirito A.A."/>
            <person name="Murrell J.C."/>
            <person name="Dunfield P."/>
            <person name="Kalyuzhnaya M.G."/>
            <person name="Svenning M."/>
            <person name="Trotsenko Y.A."/>
            <person name="Stein L.Y."/>
            <person name="Woyke T."/>
        </authorList>
    </citation>
    <scope>NUCLEOTIDE SEQUENCE [LARGE SCALE GENOMIC DNA]</scope>
    <source>
        <strain evidence="2">ATCC BAA-1195 / DSM 17260 / SV96</strain>
    </source>
</reference>
<name>G3IRC3_METTV</name>
<evidence type="ECO:0000313" key="1">
    <source>
        <dbReference type="EMBL" id="EGW22134.1"/>
    </source>
</evidence>
<keyword evidence="2" id="KW-1185">Reference proteome</keyword>
<protein>
    <submittedName>
        <fullName evidence="1">Uncharacterized protein</fullName>
    </submittedName>
</protein>
<dbReference type="EMBL" id="JH109152">
    <property type="protein sequence ID" value="EGW22134.1"/>
    <property type="molecule type" value="Genomic_DNA"/>
</dbReference>
<dbReference type="Proteomes" id="UP000004664">
    <property type="component" value="Unassembled WGS sequence"/>
</dbReference>
<dbReference type="eggNOG" id="ENOG5030T7Z">
    <property type="taxonomic scope" value="Bacteria"/>
</dbReference>
<gene>
    <name evidence="1" type="ORF">Mettu_0935</name>
</gene>
<sequence length="306" mass="34070">MIDMKPAKFQVIYDGPALDNHEMDVHDLAPALMAIGSLMEEVGNSLYGDKFKIGVSVKGSFKTGCFGVEMVATAKSLILDAIDIFNHGNTTAVLNAAGIIGLANYTGGTLIGFLRWVRNRKITKTEVADNGIVRVYIDDDHYDIEKTALALLQNHKIRQAFENIITKPLLRDGIESFAIVDPDAPGKPLLMIDKRESIYFVAPDPGDEKINDQTTIVSLQIINASFADGNKWRFTDGIQTFYAEILDEDFLARVNASEEVFAKNDILKAKVQLLQWLTMKGMKSEYSILEVIEHRSANRQIDLFNP</sequence>
<accession>G3IRC3</accession>
<dbReference type="AlphaFoldDB" id="G3IRC3"/>
<evidence type="ECO:0000313" key="2">
    <source>
        <dbReference type="Proteomes" id="UP000004664"/>
    </source>
</evidence>
<proteinExistence type="predicted"/>
<dbReference type="STRING" id="697282.Mettu_0935"/>
<dbReference type="RefSeq" id="WP_006890109.1">
    <property type="nucleotide sequence ID" value="NZ_JH109152.1"/>
</dbReference>
<organism evidence="1 2">
    <name type="scientific">Methylobacter tundripaludum (strain ATCC BAA-1195 / DSM 17260 / SV96)</name>
    <dbReference type="NCBI Taxonomy" id="697282"/>
    <lineage>
        <taxon>Bacteria</taxon>
        <taxon>Pseudomonadati</taxon>
        <taxon>Pseudomonadota</taxon>
        <taxon>Gammaproteobacteria</taxon>
        <taxon>Methylococcales</taxon>
        <taxon>Methylococcaceae</taxon>
        <taxon>Methylobacter</taxon>
    </lineage>
</organism>
<dbReference type="HOGENOM" id="CLU_077894_0_0_6"/>